<keyword evidence="8 12" id="KW-0324">Glycolysis</keyword>
<dbReference type="AlphaFoldDB" id="A0AAD9KWV2"/>
<dbReference type="GO" id="GO:0008865">
    <property type="term" value="F:fructokinase activity"/>
    <property type="evidence" value="ECO:0007669"/>
    <property type="project" value="TreeGrafter"/>
</dbReference>
<keyword evidence="5 12" id="KW-0547">Nucleotide-binding</keyword>
<evidence type="ECO:0000256" key="12">
    <source>
        <dbReference type="RuleBase" id="RU362007"/>
    </source>
</evidence>
<comment type="pathway">
    <text evidence="1">Carbohydrate degradation; glycolysis; D-glyceraldehyde 3-phosphate and glycerone phosphate from D-glucose: step 1/4.</text>
</comment>
<dbReference type="InterPro" id="IPR022673">
    <property type="entry name" value="Hexokinase_C"/>
</dbReference>
<keyword evidence="6 12" id="KW-0418">Kinase</keyword>
<gene>
    <name evidence="16" type="ORF">NP493_511g01013</name>
</gene>
<dbReference type="GO" id="GO:0004340">
    <property type="term" value="F:glucokinase activity"/>
    <property type="evidence" value="ECO:0007669"/>
    <property type="project" value="TreeGrafter"/>
</dbReference>
<feature type="domain" description="Hexokinase N-terminal" evidence="14">
    <location>
        <begin position="2"/>
        <end position="183"/>
    </location>
</feature>
<dbReference type="PRINTS" id="PR00475">
    <property type="entry name" value="HEXOKINASE"/>
</dbReference>
<dbReference type="FunFam" id="3.30.420.40:FF:000805">
    <property type="entry name" value="Hexokinase-2"/>
    <property type="match status" value="1"/>
</dbReference>
<evidence type="ECO:0000259" key="14">
    <source>
        <dbReference type="Pfam" id="PF00349"/>
    </source>
</evidence>
<evidence type="ECO:0000256" key="9">
    <source>
        <dbReference type="ARBA" id="ARBA00044613"/>
    </source>
</evidence>
<evidence type="ECO:0000256" key="1">
    <source>
        <dbReference type="ARBA" id="ARBA00004888"/>
    </source>
</evidence>
<dbReference type="GO" id="GO:0005536">
    <property type="term" value="F:D-glucose binding"/>
    <property type="evidence" value="ECO:0007669"/>
    <property type="project" value="InterPro"/>
</dbReference>
<evidence type="ECO:0000256" key="6">
    <source>
        <dbReference type="ARBA" id="ARBA00022777"/>
    </source>
</evidence>
<sequence length="477" mass="53214">MSRLMATMDTEMTQGLSDDPEERRKTSLQMAPSYIRSLLDGTEDGDFLALDLGGTNFRVLLCKMCSGKCRSISRKYNLSPETRSGPAAGVFDHVAESIYMFLKEENMLDQKLPLGFSFSFPMEPLSVRRAVLTTWTKTFSCPDGVGEDVVDMLESAISRRGDIQVDVVVVLNDATGTLLAGSYVDHTCHIGAIMGTGSNMAYLEKLTNVKKWDQDFDEPSQVAIDVEWGAFGDNGSLDFLKTDFDRAIDAHSHHHGSFTFEKLFSGHYVGDLLRLILVHLTERGLMFQGRGLDKLGVWGSFKANYISDIEKDTDKNVTRTWRVLEALGLTCVASDDDVAILRYLASAVSIRAAQIVGACLSVVTRRSKRTRSTVAMDGSHYRYHPKLQHMISAWLAHYVPQTTVNNLTCSPSVLPLGSLNRDRAYRGIIVDHFKQYSLLRWRVSKHREVAALVRPSHRLELCNAIMVIHGYSTLLSA</sequence>
<dbReference type="Proteomes" id="UP001209878">
    <property type="component" value="Unassembled WGS sequence"/>
</dbReference>
<evidence type="ECO:0000256" key="11">
    <source>
        <dbReference type="ARBA" id="ARBA00048160"/>
    </source>
</evidence>
<dbReference type="EC" id="2.7.1.-" evidence="12"/>
<evidence type="ECO:0000313" key="16">
    <source>
        <dbReference type="EMBL" id="KAK2179134.1"/>
    </source>
</evidence>
<accession>A0AAD9KWV2</accession>
<evidence type="ECO:0000256" key="4">
    <source>
        <dbReference type="ARBA" id="ARBA00022679"/>
    </source>
</evidence>
<dbReference type="InterPro" id="IPR001312">
    <property type="entry name" value="Hexokinase"/>
</dbReference>
<comment type="pathway">
    <text evidence="2">Carbohydrate metabolism; hexose metabolism.</text>
</comment>
<keyword evidence="4 12" id="KW-0808">Transferase</keyword>
<dbReference type="InterPro" id="IPR022672">
    <property type="entry name" value="Hexokinase_N"/>
</dbReference>
<dbReference type="GO" id="GO:0001678">
    <property type="term" value="P:intracellular glucose homeostasis"/>
    <property type="evidence" value="ECO:0007669"/>
    <property type="project" value="InterPro"/>
</dbReference>
<evidence type="ECO:0000256" key="8">
    <source>
        <dbReference type="ARBA" id="ARBA00023152"/>
    </source>
</evidence>
<name>A0AAD9KWV2_RIDPI</name>
<dbReference type="EMBL" id="JAODUO010000511">
    <property type="protein sequence ID" value="KAK2179134.1"/>
    <property type="molecule type" value="Genomic_DNA"/>
</dbReference>
<dbReference type="SUPFAM" id="SSF53067">
    <property type="entry name" value="Actin-like ATPase domain"/>
    <property type="match status" value="2"/>
</dbReference>
<comment type="caution">
    <text evidence="16">The sequence shown here is derived from an EMBL/GenBank/DDBJ whole genome shotgun (WGS) entry which is preliminary data.</text>
</comment>
<protein>
    <recommendedName>
        <fullName evidence="12">Phosphotransferase</fullName>
        <ecNumber evidence="12">2.7.1.-</ecNumber>
    </recommendedName>
</protein>
<feature type="domain" description="Hexokinase C-terminal" evidence="15">
    <location>
        <begin position="190"/>
        <end position="401"/>
    </location>
</feature>
<comment type="catalytic activity">
    <reaction evidence="10">
        <text>D-fructose + ATP = D-fructose 6-phosphate + ADP + H(+)</text>
        <dbReference type="Rhea" id="RHEA:16125"/>
        <dbReference type="ChEBI" id="CHEBI:15378"/>
        <dbReference type="ChEBI" id="CHEBI:30616"/>
        <dbReference type="ChEBI" id="CHEBI:37721"/>
        <dbReference type="ChEBI" id="CHEBI:61527"/>
        <dbReference type="ChEBI" id="CHEBI:456216"/>
        <dbReference type="EC" id="2.7.1.1"/>
    </reaction>
    <physiologicalReaction direction="left-to-right" evidence="10">
        <dbReference type="Rhea" id="RHEA:16126"/>
    </physiologicalReaction>
</comment>
<dbReference type="Gene3D" id="3.30.420.40">
    <property type="match status" value="1"/>
</dbReference>
<dbReference type="Pfam" id="PF00349">
    <property type="entry name" value="Hexokinase_1"/>
    <property type="match status" value="1"/>
</dbReference>
<evidence type="ECO:0000256" key="10">
    <source>
        <dbReference type="ARBA" id="ARBA00047905"/>
    </source>
</evidence>
<proteinExistence type="inferred from homology"/>
<dbReference type="PROSITE" id="PS51748">
    <property type="entry name" value="HEXOKINASE_2"/>
    <property type="match status" value="1"/>
</dbReference>
<dbReference type="GO" id="GO:0005739">
    <property type="term" value="C:mitochondrion"/>
    <property type="evidence" value="ECO:0007669"/>
    <property type="project" value="TreeGrafter"/>
</dbReference>
<dbReference type="GO" id="GO:0005524">
    <property type="term" value="F:ATP binding"/>
    <property type="evidence" value="ECO:0007669"/>
    <property type="project" value="UniProtKB-UniRule"/>
</dbReference>
<evidence type="ECO:0000256" key="7">
    <source>
        <dbReference type="ARBA" id="ARBA00022840"/>
    </source>
</evidence>
<evidence type="ECO:0000256" key="5">
    <source>
        <dbReference type="ARBA" id="ARBA00022741"/>
    </source>
</evidence>
<dbReference type="PANTHER" id="PTHR19443:SF54">
    <property type="entry name" value="PHOSPHOTRANSFERASE"/>
    <property type="match status" value="1"/>
</dbReference>
<dbReference type="GO" id="GO:0006006">
    <property type="term" value="P:glucose metabolic process"/>
    <property type="evidence" value="ECO:0007669"/>
    <property type="project" value="UniProtKB-ARBA"/>
</dbReference>
<dbReference type="FunFam" id="3.40.367.20:FF:000020">
    <property type="entry name" value="Hexokinase-1"/>
    <property type="match status" value="1"/>
</dbReference>
<evidence type="ECO:0000256" key="3">
    <source>
        <dbReference type="ARBA" id="ARBA00009225"/>
    </source>
</evidence>
<dbReference type="Pfam" id="PF03727">
    <property type="entry name" value="Hexokinase_2"/>
    <property type="match status" value="1"/>
</dbReference>
<evidence type="ECO:0000256" key="2">
    <source>
        <dbReference type="ARBA" id="ARBA00005028"/>
    </source>
</evidence>
<comment type="similarity">
    <text evidence="3 12">Belongs to the hexokinase family.</text>
</comment>
<feature type="region of interest" description="Disordered" evidence="13">
    <location>
        <begin position="1"/>
        <end position="25"/>
    </location>
</feature>
<reference evidence="16" key="1">
    <citation type="journal article" date="2023" name="Mol. Biol. Evol.">
        <title>Third-Generation Sequencing Reveals the Adaptive Role of the Epigenome in Three Deep-Sea Polychaetes.</title>
        <authorList>
            <person name="Perez M."/>
            <person name="Aroh O."/>
            <person name="Sun Y."/>
            <person name="Lan Y."/>
            <person name="Juniper S.K."/>
            <person name="Young C.R."/>
            <person name="Angers B."/>
            <person name="Qian P.Y."/>
        </authorList>
    </citation>
    <scope>NUCLEOTIDE SEQUENCE</scope>
    <source>
        <strain evidence="16">R07B-5</strain>
    </source>
</reference>
<keyword evidence="17" id="KW-1185">Reference proteome</keyword>
<dbReference type="PANTHER" id="PTHR19443">
    <property type="entry name" value="HEXOKINASE"/>
    <property type="match status" value="1"/>
</dbReference>
<keyword evidence="7 12" id="KW-0067">ATP-binding</keyword>
<comment type="catalytic activity">
    <reaction evidence="9">
        <text>a D-hexose + ATP = a D-hexose 6-phosphate + ADP + H(+)</text>
        <dbReference type="Rhea" id="RHEA:22740"/>
        <dbReference type="ChEBI" id="CHEBI:4194"/>
        <dbReference type="ChEBI" id="CHEBI:15378"/>
        <dbReference type="ChEBI" id="CHEBI:30616"/>
        <dbReference type="ChEBI" id="CHEBI:229467"/>
        <dbReference type="ChEBI" id="CHEBI:456216"/>
        <dbReference type="EC" id="2.7.1.1"/>
    </reaction>
    <physiologicalReaction direction="left-to-right" evidence="9">
        <dbReference type="Rhea" id="RHEA:22741"/>
    </physiologicalReaction>
</comment>
<evidence type="ECO:0000256" key="13">
    <source>
        <dbReference type="SAM" id="MobiDB-lite"/>
    </source>
</evidence>
<evidence type="ECO:0000259" key="15">
    <source>
        <dbReference type="Pfam" id="PF03727"/>
    </source>
</evidence>
<evidence type="ECO:0000313" key="17">
    <source>
        <dbReference type="Proteomes" id="UP001209878"/>
    </source>
</evidence>
<dbReference type="GO" id="GO:0006096">
    <property type="term" value="P:glycolytic process"/>
    <property type="evidence" value="ECO:0007669"/>
    <property type="project" value="UniProtKB-KW"/>
</dbReference>
<organism evidence="16 17">
    <name type="scientific">Ridgeia piscesae</name>
    <name type="common">Tubeworm</name>
    <dbReference type="NCBI Taxonomy" id="27915"/>
    <lineage>
        <taxon>Eukaryota</taxon>
        <taxon>Metazoa</taxon>
        <taxon>Spiralia</taxon>
        <taxon>Lophotrochozoa</taxon>
        <taxon>Annelida</taxon>
        <taxon>Polychaeta</taxon>
        <taxon>Sedentaria</taxon>
        <taxon>Canalipalpata</taxon>
        <taxon>Sabellida</taxon>
        <taxon>Siboglinidae</taxon>
        <taxon>Ridgeia</taxon>
    </lineage>
</organism>
<dbReference type="GO" id="GO:0005829">
    <property type="term" value="C:cytosol"/>
    <property type="evidence" value="ECO:0007669"/>
    <property type="project" value="TreeGrafter"/>
</dbReference>
<dbReference type="InterPro" id="IPR043129">
    <property type="entry name" value="ATPase_NBD"/>
</dbReference>
<comment type="catalytic activity">
    <reaction evidence="11">
        <text>D-glucose + ATP = D-glucose 6-phosphate + ADP + H(+)</text>
        <dbReference type="Rhea" id="RHEA:17825"/>
        <dbReference type="ChEBI" id="CHEBI:4167"/>
        <dbReference type="ChEBI" id="CHEBI:15378"/>
        <dbReference type="ChEBI" id="CHEBI:30616"/>
        <dbReference type="ChEBI" id="CHEBI:61548"/>
        <dbReference type="ChEBI" id="CHEBI:456216"/>
        <dbReference type="EC" id="2.7.1.1"/>
    </reaction>
    <physiologicalReaction direction="left-to-right" evidence="11">
        <dbReference type="Rhea" id="RHEA:17826"/>
    </physiologicalReaction>
</comment>
<dbReference type="Gene3D" id="3.40.367.20">
    <property type="match status" value="1"/>
</dbReference>